<feature type="compositionally biased region" description="Polar residues" evidence="1">
    <location>
        <begin position="1"/>
        <end position="17"/>
    </location>
</feature>
<dbReference type="InParanoid" id="A0A2H3DQT7"/>
<organism evidence="2 3">
    <name type="scientific">Armillaria gallica</name>
    <name type="common">Bulbous honey fungus</name>
    <name type="synonym">Armillaria bulbosa</name>
    <dbReference type="NCBI Taxonomy" id="47427"/>
    <lineage>
        <taxon>Eukaryota</taxon>
        <taxon>Fungi</taxon>
        <taxon>Dikarya</taxon>
        <taxon>Basidiomycota</taxon>
        <taxon>Agaricomycotina</taxon>
        <taxon>Agaricomycetes</taxon>
        <taxon>Agaricomycetidae</taxon>
        <taxon>Agaricales</taxon>
        <taxon>Marasmiineae</taxon>
        <taxon>Physalacriaceae</taxon>
        <taxon>Armillaria</taxon>
    </lineage>
</organism>
<accession>A0A2H3DQT7</accession>
<name>A0A2H3DQT7_ARMGA</name>
<dbReference type="EMBL" id="KZ293649">
    <property type="protein sequence ID" value="PBK97575.1"/>
    <property type="molecule type" value="Genomic_DNA"/>
</dbReference>
<protein>
    <submittedName>
        <fullName evidence="2">Uncharacterized protein</fullName>
    </submittedName>
</protein>
<reference evidence="3" key="1">
    <citation type="journal article" date="2017" name="Nat. Ecol. Evol.">
        <title>Genome expansion and lineage-specific genetic innovations in the forest pathogenic fungi Armillaria.</title>
        <authorList>
            <person name="Sipos G."/>
            <person name="Prasanna A.N."/>
            <person name="Walter M.C."/>
            <person name="O'Connor E."/>
            <person name="Balint B."/>
            <person name="Krizsan K."/>
            <person name="Kiss B."/>
            <person name="Hess J."/>
            <person name="Varga T."/>
            <person name="Slot J."/>
            <person name="Riley R."/>
            <person name="Boka B."/>
            <person name="Rigling D."/>
            <person name="Barry K."/>
            <person name="Lee J."/>
            <person name="Mihaltcheva S."/>
            <person name="LaButti K."/>
            <person name="Lipzen A."/>
            <person name="Waldron R."/>
            <person name="Moloney N.M."/>
            <person name="Sperisen C."/>
            <person name="Kredics L."/>
            <person name="Vagvoelgyi C."/>
            <person name="Patrignani A."/>
            <person name="Fitzpatrick D."/>
            <person name="Nagy I."/>
            <person name="Doyle S."/>
            <person name="Anderson J.B."/>
            <person name="Grigoriev I.V."/>
            <person name="Gueldener U."/>
            <person name="Muensterkoetter M."/>
            <person name="Nagy L.G."/>
        </authorList>
    </citation>
    <scope>NUCLEOTIDE SEQUENCE [LARGE SCALE GENOMIC DNA]</scope>
    <source>
        <strain evidence="3">Ar21-2</strain>
    </source>
</reference>
<gene>
    <name evidence="2" type="ORF">ARMGADRAFT_1027064</name>
</gene>
<evidence type="ECO:0000313" key="2">
    <source>
        <dbReference type="EMBL" id="PBK97575.1"/>
    </source>
</evidence>
<sequence>MTSNPGAHQHQTTTAITKPTAEANELNRNVRTPPGDPWAGTDDHQVEPDPKYPAILHWLEENISAIFHEWDQPVGHEHLATFELPDLPPERDAVPSYWVQMAEELPWAHARPL</sequence>
<evidence type="ECO:0000313" key="3">
    <source>
        <dbReference type="Proteomes" id="UP000217790"/>
    </source>
</evidence>
<dbReference type="AlphaFoldDB" id="A0A2H3DQT7"/>
<dbReference type="Proteomes" id="UP000217790">
    <property type="component" value="Unassembled WGS sequence"/>
</dbReference>
<proteinExistence type="predicted"/>
<keyword evidence="3" id="KW-1185">Reference proteome</keyword>
<evidence type="ECO:0000256" key="1">
    <source>
        <dbReference type="SAM" id="MobiDB-lite"/>
    </source>
</evidence>
<feature type="region of interest" description="Disordered" evidence="1">
    <location>
        <begin position="1"/>
        <end position="49"/>
    </location>
</feature>